<proteinExistence type="predicted"/>
<name>A0ABD2ZYV0_9GENT</name>
<dbReference type="Proteomes" id="UP001630127">
    <property type="component" value="Unassembled WGS sequence"/>
</dbReference>
<accession>A0ABD2ZYV0</accession>
<dbReference type="AlphaFoldDB" id="A0ABD2ZYV0"/>
<evidence type="ECO:0000313" key="2">
    <source>
        <dbReference type="EMBL" id="KAL3524488.1"/>
    </source>
</evidence>
<gene>
    <name evidence="2" type="ORF">ACH5RR_017322</name>
</gene>
<feature type="chain" id="PRO_5044835574" description="Secreted protein" evidence="1">
    <location>
        <begin position="23"/>
        <end position="110"/>
    </location>
</feature>
<evidence type="ECO:0000256" key="1">
    <source>
        <dbReference type="SAM" id="SignalP"/>
    </source>
</evidence>
<evidence type="ECO:0008006" key="4">
    <source>
        <dbReference type="Google" id="ProtNLM"/>
    </source>
</evidence>
<protein>
    <recommendedName>
        <fullName evidence="4">Secreted protein</fullName>
    </recommendedName>
</protein>
<comment type="caution">
    <text evidence="2">The sequence shown here is derived from an EMBL/GenBank/DDBJ whole genome shotgun (WGS) entry which is preliminary data.</text>
</comment>
<evidence type="ECO:0000313" key="3">
    <source>
        <dbReference type="Proteomes" id="UP001630127"/>
    </source>
</evidence>
<sequence length="110" mass="12866">MVEYFMTTVFILFVILVNHDRSIFNDCFPILVEGEWSCKSETRQRSTRQDLIVNLSFNWKETILMLVNCHLSTGKKLFQLSAHNYSSGSYLLERYQSCCFQTCWLCGLSS</sequence>
<dbReference type="EMBL" id="JBJUIK010000007">
    <property type="protein sequence ID" value="KAL3524488.1"/>
    <property type="molecule type" value="Genomic_DNA"/>
</dbReference>
<organism evidence="2 3">
    <name type="scientific">Cinchona calisaya</name>
    <dbReference type="NCBI Taxonomy" id="153742"/>
    <lineage>
        <taxon>Eukaryota</taxon>
        <taxon>Viridiplantae</taxon>
        <taxon>Streptophyta</taxon>
        <taxon>Embryophyta</taxon>
        <taxon>Tracheophyta</taxon>
        <taxon>Spermatophyta</taxon>
        <taxon>Magnoliopsida</taxon>
        <taxon>eudicotyledons</taxon>
        <taxon>Gunneridae</taxon>
        <taxon>Pentapetalae</taxon>
        <taxon>asterids</taxon>
        <taxon>lamiids</taxon>
        <taxon>Gentianales</taxon>
        <taxon>Rubiaceae</taxon>
        <taxon>Cinchonoideae</taxon>
        <taxon>Cinchoneae</taxon>
        <taxon>Cinchona</taxon>
    </lineage>
</organism>
<feature type="signal peptide" evidence="1">
    <location>
        <begin position="1"/>
        <end position="22"/>
    </location>
</feature>
<keyword evidence="1" id="KW-0732">Signal</keyword>
<keyword evidence="3" id="KW-1185">Reference proteome</keyword>
<reference evidence="2 3" key="1">
    <citation type="submission" date="2024-11" db="EMBL/GenBank/DDBJ databases">
        <title>A near-complete genome assembly of Cinchona calisaya.</title>
        <authorList>
            <person name="Lian D.C."/>
            <person name="Zhao X.W."/>
            <person name="Wei L."/>
        </authorList>
    </citation>
    <scope>NUCLEOTIDE SEQUENCE [LARGE SCALE GENOMIC DNA]</scope>
    <source>
        <tissue evidence="2">Nenye</tissue>
    </source>
</reference>